<feature type="region of interest" description="Disordered" evidence="1">
    <location>
        <begin position="1"/>
        <end position="23"/>
    </location>
</feature>
<accession>A0A9R0QL09</accession>
<evidence type="ECO:0000259" key="2">
    <source>
        <dbReference type="Pfam" id="PF07762"/>
    </source>
</evidence>
<protein>
    <recommendedName>
        <fullName evidence="2">DUF1618 domain-containing protein</fullName>
    </recommendedName>
</protein>
<evidence type="ECO:0000313" key="3">
    <source>
        <dbReference type="EMBL" id="VAH13426.1"/>
    </source>
</evidence>
<keyword evidence="4" id="KW-1185">Reference proteome</keyword>
<gene>
    <name evidence="3" type="ORF">TRITD_1Bv1G021010</name>
</gene>
<evidence type="ECO:0000256" key="1">
    <source>
        <dbReference type="SAM" id="MobiDB-lite"/>
    </source>
</evidence>
<proteinExistence type="predicted"/>
<feature type="region of interest" description="Disordered" evidence="1">
    <location>
        <begin position="482"/>
        <end position="504"/>
    </location>
</feature>
<name>A0A9R0QL09_TRITD</name>
<reference evidence="3 4" key="1">
    <citation type="submission" date="2017-09" db="EMBL/GenBank/DDBJ databases">
        <authorList>
            <consortium name="International Durum Wheat Genome Sequencing Consortium (IDWGSC)"/>
            <person name="Milanesi L."/>
        </authorList>
    </citation>
    <scope>NUCLEOTIDE SEQUENCE [LARGE SCALE GENOMIC DNA]</scope>
    <source>
        <strain evidence="4">cv. Svevo</strain>
    </source>
</reference>
<organism evidence="3 4">
    <name type="scientific">Triticum turgidum subsp. durum</name>
    <name type="common">Durum wheat</name>
    <name type="synonym">Triticum durum</name>
    <dbReference type="NCBI Taxonomy" id="4567"/>
    <lineage>
        <taxon>Eukaryota</taxon>
        <taxon>Viridiplantae</taxon>
        <taxon>Streptophyta</taxon>
        <taxon>Embryophyta</taxon>
        <taxon>Tracheophyta</taxon>
        <taxon>Spermatophyta</taxon>
        <taxon>Magnoliopsida</taxon>
        <taxon>Liliopsida</taxon>
        <taxon>Poales</taxon>
        <taxon>Poaceae</taxon>
        <taxon>BOP clade</taxon>
        <taxon>Pooideae</taxon>
        <taxon>Triticodae</taxon>
        <taxon>Triticeae</taxon>
        <taxon>Triticinae</taxon>
        <taxon>Triticum</taxon>
    </lineage>
</organism>
<sequence>MGKFKRGSLNPPAQPPAVVDGGNNPPPASCLIDRVAYITDVTNASTATCNATDNYNGRAVTIQVTFVVADPPQVSYLCAHCIGSQFDYEPVLVATEGRLALLAIEVGQFSSDRGRDHYIYHAGDASRGIRPLLRRLPKPDPVPHHLHRFYDGFHLGLLLRPRPQPQGGIFLRPHGGYRAEEEEEDVSYVVAGLFRKQEPSATDHLFDLYLYNSDSKKWSIQELPLLLDQQQQGGGFEYQKYATHKAISIGGEHGSMCFVDLWQGIFQCNVLDSTPVLHYYPMPPPLEPNPVTRVQTSPQASRNVAVIDRGRRIKYVQLHLQVTMHRHGGVWGRVVPSYDGWKAATWSMDTAHPSAGWRQDSEVVHASEAGSTIDPVLLQLPPHEFNDDQGLPLPQTFENHYTSLPVISLHDDGKDVVYFMTKVNYYHKAALVIAVDMSNKTARQGMQFLPGKLTESAFVHSRISKFLSMAPALAPRLNCKRKPETTLDDDTNGMDVPMNDTVMM</sequence>
<dbReference type="Proteomes" id="UP000324705">
    <property type="component" value="Chromosome 1B"/>
</dbReference>
<feature type="domain" description="DUF1618" evidence="2">
    <location>
        <begin position="259"/>
        <end position="418"/>
    </location>
</feature>
<dbReference type="Pfam" id="PF07762">
    <property type="entry name" value="DUF1618"/>
    <property type="match status" value="1"/>
</dbReference>
<dbReference type="PANTHER" id="PTHR33074">
    <property type="entry name" value="EXPRESSED PROTEIN-RELATED"/>
    <property type="match status" value="1"/>
</dbReference>
<dbReference type="Gramene" id="TRITD1Bv1G021010.1">
    <property type="protein sequence ID" value="TRITD1Bv1G021010.1"/>
    <property type="gene ID" value="TRITD1Bv1G021010"/>
</dbReference>
<dbReference type="InterPro" id="IPR011676">
    <property type="entry name" value="DUF1618"/>
</dbReference>
<dbReference type="EMBL" id="LT934112">
    <property type="protein sequence ID" value="VAH13426.1"/>
    <property type="molecule type" value="Genomic_DNA"/>
</dbReference>
<evidence type="ECO:0000313" key="4">
    <source>
        <dbReference type="Proteomes" id="UP000324705"/>
    </source>
</evidence>
<dbReference type="PANTHER" id="PTHR33074:SF49">
    <property type="entry name" value="OS07G0258000 PROTEIN"/>
    <property type="match status" value="1"/>
</dbReference>
<dbReference type="AlphaFoldDB" id="A0A9R0QL09"/>